<keyword evidence="2" id="KW-1185">Reference proteome</keyword>
<evidence type="ECO:0000313" key="2">
    <source>
        <dbReference type="Proteomes" id="UP000824469"/>
    </source>
</evidence>
<feature type="non-terminal residue" evidence="1">
    <location>
        <position position="84"/>
    </location>
</feature>
<dbReference type="Proteomes" id="UP000824469">
    <property type="component" value="Unassembled WGS sequence"/>
</dbReference>
<name>A0AA38C8Q6_TAXCH</name>
<gene>
    <name evidence="1" type="ORF">KI387_042372</name>
</gene>
<proteinExistence type="predicted"/>
<dbReference type="AlphaFoldDB" id="A0AA38C8Q6"/>
<accession>A0AA38C8Q6</accession>
<reference evidence="1 2" key="1">
    <citation type="journal article" date="2021" name="Nat. Plants">
        <title>The Taxus genome provides insights into paclitaxel biosynthesis.</title>
        <authorList>
            <person name="Xiong X."/>
            <person name="Gou J."/>
            <person name="Liao Q."/>
            <person name="Li Y."/>
            <person name="Zhou Q."/>
            <person name="Bi G."/>
            <person name="Li C."/>
            <person name="Du R."/>
            <person name="Wang X."/>
            <person name="Sun T."/>
            <person name="Guo L."/>
            <person name="Liang H."/>
            <person name="Lu P."/>
            <person name="Wu Y."/>
            <person name="Zhang Z."/>
            <person name="Ro D.K."/>
            <person name="Shang Y."/>
            <person name="Huang S."/>
            <person name="Yan J."/>
        </authorList>
    </citation>
    <scope>NUCLEOTIDE SEQUENCE [LARGE SCALE GENOMIC DNA]</scope>
    <source>
        <strain evidence="1">Ta-2019</strain>
    </source>
</reference>
<organism evidence="1 2">
    <name type="scientific">Taxus chinensis</name>
    <name type="common">Chinese yew</name>
    <name type="synonym">Taxus wallichiana var. chinensis</name>
    <dbReference type="NCBI Taxonomy" id="29808"/>
    <lineage>
        <taxon>Eukaryota</taxon>
        <taxon>Viridiplantae</taxon>
        <taxon>Streptophyta</taxon>
        <taxon>Embryophyta</taxon>
        <taxon>Tracheophyta</taxon>
        <taxon>Spermatophyta</taxon>
        <taxon>Pinopsida</taxon>
        <taxon>Pinidae</taxon>
        <taxon>Conifers II</taxon>
        <taxon>Cupressales</taxon>
        <taxon>Taxaceae</taxon>
        <taxon>Taxus</taxon>
    </lineage>
</organism>
<sequence length="84" mass="9816">SKGFEHKAGYKENLQFFFLLHPLSSSSAEEEFDLSNSMLEDERNHGDQVTDQEDTMEEVEHLQQDNNEVVYLSDLEDCFDEEEP</sequence>
<protein>
    <submittedName>
        <fullName evidence="1">Uncharacterized protein</fullName>
    </submittedName>
</protein>
<comment type="caution">
    <text evidence="1">The sequence shown here is derived from an EMBL/GenBank/DDBJ whole genome shotgun (WGS) entry which is preliminary data.</text>
</comment>
<dbReference type="EMBL" id="JAHRHJ020003140">
    <property type="protein sequence ID" value="KAH9292447.1"/>
    <property type="molecule type" value="Genomic_DNA"/>
</dbReference>
<evidence type="ECO:0000313" key="1">
    <source>
        <dbReference type="EMBL" id="KAH9292447.1"/>
    </source>
</evidence>
<feature type="non-terminal residue" evidence="1">
    <location>
        <position position="1"/>
    </location>
</feature>